<reference evidence="1" key="1">
    <citation type="submission" date="2014-09" db="EMBL/GenBank/DDBJ databases">
        <authorList>
            <person name="Magalhaes I.L.F."/>
            <person name="Oliveira U."/>
            <person name="Santos F.R."/>
            <person name="Vidigal T.H.D.A."/>
            <person name="Brescovit A.D."/>
            <person name="Santos A.J."/>
        </authorList>
    </citation>
    <scope>NUCLEOTIDE SEQUENCE</scope>
    <source>
        <tissue evidence="1">Shoot tissue taken approximately 20 cm above the soil surface</tissue>
    </source>
</reference>
<protein>
    <submittedName>
        <fullName evidence="1">Uncharacterized protein</fullName>
    </submittedName>
</protein>
<proteinExistence type="predicted"/>
<organism evidence="1">
    <name type="scientific">Arundo donax</name>
    <name type="common">Giant reed</name>
    <name type="synonym">Donax arundinaceus</name>
    <dbReference type="NCBI Taxonomy" id="35708"/>
    <lineage>
        <taxon>Eukaryota</taxon>
        <taxon>Viridiplantae</taxon>
        <taxon>Streptophyta</taxon>
        <taxon>Embryophyta</taxon>
        <taxon>Tracheophyta</taxon>
        <taxon>Spermatophyta</taxon>
        <taxon>Magnoliopsida</taxon>
        <taxon>Liliopsida</taxon>
        <taxon>Poales</taxon>
        <taxon>Poaceae</taxon>
        <taxon>PACMAD clade</taxon>
        <taxon>Arundinoideae</taxon>
        <taxon>Arundineae</taxon>
        <taxon>Arundo</taxon>
    </lineage>
</organism>
<name>A0A0A9BDR2_ARUDO</name>
<accession>A0A0A9BDR2</accession>
<dbReference type="EMBL" id="GBRH01237602">
    <property type="protein sequence ID" value="JAD60293.1"/>
    <property type="molecule type" value="Transcribed_RNA"/>
</dbReference>
<evidence type="ECO:0000313" key="1">
    <source>
        <dbReference type="EMBL" id="JAD60293.1"/>
    </source>
</evidence>
<dbReference type="AlphaFoldDB" id="A0A0A9BDR2"/>
<sequence>MPFLIMRKCQMDDDLENLKSPIDALVCNKR</sequence>
<reference evidence="1" key="2">
    <citation type="journal article" date="2015" name="Data Brief">
        <title>Shoot transcriptome of the giant reed, Arundo donax.</title>
        <authorList>
            <person name="Barrero R.A."/>
            <person name="Guerrero F.D."/>
            <person name="Moolhuijzen P."/>
            <person name="Goolsby J.A."/>
            <person name="Tidwell J."/>
            <person name="Bellgard S.E."/>
            <person name="Bellgard M.I."/>
        </authorList>
    </citation>
    <scope>NUCLEOTIDE SEQUENCE</scope>
    <source>
        <tissue evidence="1">Shoot tissue taken approximately 20 cm above the soil surface</tissue>
    </source>
</reference>